<dbReference type="GeneID" id="18814210"/>
<protein>
    <recommendedName>
        <fullName evidence="2">Protein UNC80 C-terminal domain-containing protein</fullName>
    </recommendedName>
</protein>
<feature type="compositionally biased region" description="Low complexity" evidence="1">
    <location>
        <begin position="1119"/>
        <end position="1131"/>
    </location>
</feature>
<evidence type="ECO:0000313" key="3">
    <source>
        <dbReference type="EMBL" id="EGO29567.1"/>
    </source>
</evidence>
<reference evidence="3" key="1">
    <citation type="submission" date="2011-04" db="EMBL/GenBank/DDBJ databases">
        <title>Evolution of plant cell wall degrading machinery underlies the functional diversity of forest fungi.</title>
        <authorList>
            <consortium name="US DOE Joint Genome Institute (JGI-PGF)"/>
            <person name="Eastwood D.C."/>
            <person name="Floudas D."/>
            <person name="Binder M."/>
            <person name="Majcherczyk A."/>
            <person name="Schneider P."/>
            <person name="Aerts A."/>
            <person name="Asiegbu F.O."/>
            <person name="Baker S.E."/>
            <person name="Barry K."/>
            <person name="Bendiksby M."/>
            <person name="Blumentritt M."/>
            <person name="Coutinho P.M."/>
            <person name="Cullen D."/>
            <person name="Cullen D."/>
            <person name="Gathman A."/>
            <person name="Goodell B."/>
            <person name="Henrissat B."/>
            <person name="Ihrmark K."/>
            <person name="Kauserud H."/>
            <person name="Kohler A."/>
            <person name="LaButti K."/>
            <person name="Lapidus A."/>
            <person name="Lavin J.L."/>
            <person name="Lee Y.-H."/>
            <person name="Lindquist E."/>
            <person name="Lilly W."/>
            <person name="Lucas S."/>
            <person name="Morin E."/>
            <person name="Murat C."/>
            <person name="Oguiza J.A."/>
            <person name="Park J."/>
            <person name="Pisabarro A.G."/>
            <person name="Riley R."/>
            <person name="Rosling A."/>
            <person name="Salamov A."/>
            <person name="Schmidt O."/>
            <person name="Schmutz J."/>
            <person name="Skrede I."/>
            <person name="Stenlid J."/>
            <person name="Wiebenga A."/>
            <person name="Xie X."/>
            <person name="Kues U."/>
            <person name="Hibbett D.S."/>
            <person name="Hoffmeister D."/>
            <person name="Hogberg N."/>
            <person name="Martin F."/>
            <person name="Grigoriev I.V."/>
            <person name="Watkinson S.C."/>
        </authorList>
    </citation>
    <scope>NUCLEOTIDE SEQUENCE</scope>
    <source>
        <strain evidence="3">S7.9</strain>
    </source>
</reference>
<dbReference type="InterPro" id="IPR046460">
    <property type="entry name" value="UNC80_C"/>
</dbReference>
<feature type="domain" description="Protein UNC80 C-terminal" evidence="2">
    <location>
        <begin position="1401"/>
        <end position="1552"/>
    </location>
</feature>
<dbReference type="GO" id="GO:0055080">
    <property type="term" value="P:monoatomic cation homeostasis"/>
    <property type="evidence" value="ECO:0007669"/>
    <property type="project" value="TreeGrafter"/>
</dbReference>
<dbReference type="PANTHER" id="PTHR31781">
    <property type="entry name" value="UNC80"/>
    <property type="match status" value="1"/>
</dbReference>
<dbReference type="Pfam" id="PF20262">
    <property type="entry name" value="UNC80_C"/>
    <property type="match status" value="1"/>
</dbReference>
<sequence length="2302" mass="257174">MPRKTDATPRRPSGFKPLQRRLFSHDSTNTSSSQSESLVGESGDSGNDEGRRHTRLASKASTLQTFMNRRDDPSSEKIVAGNWTEEPLVQSPVVAPDEDVSYVLEKSTPPPKLVSSLRSDTKTSSSTPASEKSGAPPSRTPSRVRWDRLRQHVVPSATSRPDSPSSAASHTSSTQTLPPSRPQTPKPSRLARLGFRQVVEHAREAAIDDSRKFSDEVFRICWTARTDEAPSVAQSDREPTLGTMGSSLYLPFMSNSALSSATNMSTATLNQKNDIRRPQSLYSLAQISSTKSLHEAVLRYSSRNPSCLPHENIALSTLLVPFVSLDIGKSMEEDRWLAIEAFEVAVKAWKPASHEFAVQRCLWCCKAASNPSSVRNRIIGVLTSLLFPRDGSFKVNAPDDFRSLVRALFSLLAAMSVQHQNLSETAVIKELISQIRSGTCGVLATYLLEAEVDGKLPADFDEADVRNMFVAEALVQSINFGVESHRRWIFHNYLEVYWPQPRSSAPLNPLTESINVRKLITFSYAALALLPKKVIDASTMKDAELVVYILQTRVFIEVQCLTGKQAIEVRKQYVKVILDILRLADAPNLSGFAERIISQWYNEKSEWQDSFERTIQCCLANDDWPVILKLLSTLFKVLPDSVRRPLFTESMSSLHDRLVIDPPPYPCLPLSRILGDIAQVYPQLFFKPLFACAASTKELAIVNQLLILTALSRFSPDFWIRDPEMICVALISGVGGDGTGNGELSWGKVRLGQMVILTELIASVERSHQVHNGLLYPDSLTVTAVRFFSVLEARLGIILEAMEHTTLVPLSQRILLLVLFNQIRLFTRSLKRLGWYSIAITWLLQSDVGAEIQGLEDPIDEDALDEIVNSMNKLEALYITAQEGLRVSHQRRSTMVLPFKHDGSIFRSNIADGNTEIMTIFSARAQFIASLPRNVILPTLELLVTISMSLLVDDYKRIGPFLWTQCLHNVDQRVTCSVFMQCIEKNASDFLSLIKSDLCSDHVTKLRSIQGMGTLINQRFQILSQNYIVDRKSRRPFKLARDPLPFIATDIGSSLYVREDDTDDSHSHLPPELRRRLSEVGWMEDSRPADQKWEWVMTPLSLLPSYRIDRMDGSVEQFSSSPTMSPLSTPTKPRSSSDASEHPSLGSSNHLGRTKRRAVFVPSLAAIFPQLASLVFDQHFAVASAARGVLLDMMRNDPILPTRPIFDLLGDGQLASAITTIRAFLHIRTLLPPALTHYAFNNLTGFLKFSARESETHEALYGFALSVPILSKLVTQVSDMSIRELRRAKVDMFLIPTGSLWFSASSPSGPMFPRDLQLSRNPYETPPSLLWITMIRLSQNMLFLTMLKRHPHDVQQVRKTMSRLVLPSKDCSTEVKPLELVDFIPHTLHSQRIGLSLDASLRGLSLMLSRSYLLLIAQIFRSMSRHLSDRNELAVLIDGLNRILLVHGDDIGIVSHSMIALMVASTRFRRLFTSGGGYPLFIPAVIKVYAEAESHIGIRQAIEYAANRFYALHHTTFLFQSLDTMAHIVASSNEGEWITQSIYTLLSTLQKDISSGAPDAAGIHNSNRMQEREALMVITAEEKPQTFLASLRPAENPRKDNIIINLPQEYETKRLRMDDFVRLFLTVIAHDPTILRAAHFLRLLRYLAPSFCQSQSAKPVLREGIEALGVILIRATAKLKPSDVLPAQSVADLDLGDLYQEAFLGGILHNMSKTPCDVASMRTDYLSLVNAFIRAGGKLTSATFQRLFELVKLTPRESANQSEQIASFLSDFSRLCLLRVDRPGSKETLSILQNLASVMAVYASSVGFAGVYEAIAQLSSDLVYTNDSSFCRLVVTEVCRAGLEAYLAKFREELPSLASASSSLVHLLSQAVSFHGADVLAEIERLPPSHSLLMGVVLPLVLKLKTAAVIVADGHHTDTWRRDTHANAWMRLLSYAMTACQAKIRSQKPSHSPERAKSLVKRHLRSSTERIMTIFASLQVIKAIIVRAEDDLSIALTGIWARVASFLKSLLVEGDARFAINRLDQSAPPSPLQSPRSSLGSIGNPFNIAPPDIRRRSELVLSQPRIVDYMLWSLLELVCLCRNPLQLQLRLLGQEKVALLDQELRLQFTSATIPRGRRLSSSIFSKPRRRISSIHSNVSSAPNTQPIHVLPPAPNADMWQAGFERFSTLSPGGTSPHHIVHLGPVRQNYLTDIRRSTESTQGIGRDIHQLTKSATVKSQSLVRATYQRIRRVQAYMGYDVLLPMQNGFEANQNVDEVRAWTKREAIEALLLETKWLSEEFEEMLKEAEDDTVIVDVDDPLRF</sequence>
<dbReference type="RefSeq" id="XP_007313809.1">
    <property type="nucleotide sequence ID" value="XM_007313747.1"/>
</dbReference>
<dbReference type="KEGG" id="sla:SERLADRAFT_433545"/>
<dbReference type="InterPro" id="IPR016024">
    <property type="entry name" value="ARM-type_fold"/>
</dbReference>
<name>F8NJ83_SERL9</name>
<dbReference type="Proteomes" id="UP000008064">
    <property type="component" value="Unassembled WGS sequence"/>
</dbReference>
<evidence type="ECO:0000259" key="2">
    <source>
        <dbReference type="Pfam" id="PF20262"/>
    </source>
</evidence>
<gene>
    <name evidence="3" type="ORF">SERLADRAFT_433545</name>
</gene>
<accession>F8NJ83</accession>
<feature type="compositionally biased region" description="Low complexity" evidence="1">
    <location>
        <begin position="163"/>
        <end position="174"/>
    </location>
</feature>
<evidence type="ECO:0000256" key="1">
    <source>
        <dbReference type="SAM" id="MobiDB-lite"/>
    </source>
</evidence>
<dbReference type="EMBL" id="GL945429">
    <property type="protein sequence ID" value="EGO29567.1"/>
    <property type="molecule type" value="Genomic_DNA"/>
</dbReference>
<dbReference type="HOGENOM" id="CLU_001075_0_0_1"/>
<dbReference type="PANTHER" id="PTHR31781:SF1">
    <property type="entry name" value="PROTEIN UNC-80 HOMOLOG"/>
    <property type="match status" value="1"/>
</dbReference>
<feature type="region of interest" description="Disordered" evidence="1">
    <location>
        <begin position="1"/>
        <end position="189"/>
    </location>
</feature>
<feature type="compositionally biased region" description="Low complexity" evidence="1">
    <location>
        <begin position="115"/>
        <end position="127"/>
    </location>
</feature>
<dbReference type="OrthoDB" id="5584001at2759"/>
<organism>
    <name type="scientific">Serpula lacrymans var. lacrymans (strain S7.9)</name>
    <name type="common">Dry rot fungus</name>
    <dbReference type="NCBI Taxonomy" id="578457"/>
    <lineage>
        <taxon>Eukaryota</taxon>
        <taxon>Fungi</taxon>
        <taxon>Dikarya</taxon>
        <taxon>Basidiomycota</taxon>
        <taxon>Agaricomycotina</taxon>
        <taxon>Agaricomycetes</taxon>
        <taxon>Agaricomycetidae</taxon>
        <taxon>Boletales</taxon>
        <taxon>Coniophorineae</taxon>
        <taxon>Serpulaceae</taxon>
        <taxon>Serpula</taxon>
    </lineage>
</organism>
<dbReference type="GO" id="GO:0005261">
    <property type="term" value="F:monoatomic cation channel activity"/>
    <property type="evidence" value="ECO:0007669"/>
    <property type="project" value="TreeGrafter"/>
</dbReference>
<feature type="region of interest" description="Disordered" evidence="1">
    <location>
        <begin position="1115"/>
        <end position="1150"/>
    </location>
</feature>
<dbReference type="SUPFAM" id="SSF48371">
    <property type="entry name" value="ARM repeat"/>
    <property type="match status" value="1"/>
</dbReference>
<dbReference type="GO" id="GO:0034703">
    <property type="term" value="C:cation channel complex"/>
    <property type="evidence" value="ECO:0007669"/>
    <property type="project" value="TreeGrafter"/>
</dbReference>
<proteinExistence type="predicted"/>
<feature type="compositionally biased region" description="Low complexity" evidence="1">
    <location>
        <begin position="25"/>
        <end position="42"/>
    </location>
</feature>